<sequence length="240" mass="25170">MRGTGILSLFCVLAAAAAAAAPAGAEARSAKMHGARAVSLLPEQVRWSGHDRGIVDRGKAVSLAVDGGDAGWSFDYLSLRSSRDGDVDCCASGDHFSDHQAGLRAWHAVGDGDTVGLRADIGKAGRRSMSPAVLPAKSTAGYASAQVTWDHRGQWSVSTGWFRQGGWGGRQMDLDVIRMGNGEPAAARGVRAALRMNLSDGGDDARTWLMLEAREGRRAVGAGTGMRHASDVGFTLTSMF</sequence>
<comment type="caution">
    <text evidence="2">The sequence shown here is derived from an EMBL/GenBank/DDBJ whole genome shotgun (WGS) entry which is preliminary data.</text>
</comment>
<feature type="signal peptide" evidence="1">
    <location>
        <begin position="1"/>
        <end position="20"/>
    </location>
</feature>
<accession>A0A031JR53</accession>
<keyword evidence="1" id="KW-0732">Signal</keyword>
<protein>
    <recommendedName>
        <fullName evidence="4">Secreted protein</fullName>
    </recommendedName>
</protein>
<evidence type="ECO:0000313" key="2">
    <source>
        <dbReference type="EMBL" id="EZP79283.1"/>
    </source>
</evidence>
<dbReference type="PATRIC" id="fig|158500.4.peg.4241"/>
<evidence type="ECO:0008006" key="4">
    <source>
        <dbReference type="Google" id="ProtNLM"/>
    </source>
</evidence>
<dbReference type="EMBL" id="JFYZ01000028">
    <property type="protein sequence ID" value="EZP79283.1"/>
    <property type="molecule type" value="Genomic_DNA"/>
</dbReference>
<proteinExistence type="predicted"/>
<dbReference type="OrthoDB" id="7506536at2"/>
<evidence type="ECO:0000313" key="3">
    <source>
        <dbReference type="Proteomes" id="UP000024329"/>
    </source>
</evidence>
<feature type="chain" id="PRO_5001556918" description="Secreted protein" evidence="1">
    <location>
        <begin position="21"/>
        <end position="240"/>
    </location>
</feature>
<organism evidence="2 3">
    <name type="scientific">Novosphingobium resinovorum</name>
    <dbReference type="NCBI Taxonomy" id="158500"/>
    <lineage>
        <taxon>Bacteria</taxon>
        <taxon>Pseudomonadati</taxon>
        <taxon>Pseudomonadota</taxon>
        <taxon>Alphaproteobacteria</taxon>
        <taxon>Sphingomonadales</taxon>
        <taxon>Sphingomonadaceae</taxon>
        <taxon>Novosphingobium</taxon>
    </lineage>
</organism>
<dbReference type="Proteomes" id="UP000024329">
    <property type="component" value="Unassembled WGS sequence"/>
</dbReference>
<reference evidence="2 3" key="1">
    <citation type="submission" date="2014-03" db="EMBL/GenBank/DDBJ databases">
        <title>Whole genome sequence of Novosphingobium resinovorum KF1.</title>
        <authorList>
            <person name="Gan H.M."/>
            <person name="Gan H.Y."/>
            <person name="Chew T.H."/>
            <person name="Savka M.A."/>
        </authorList>
    </citation>
    <scope>NUCLEOTIDE SEQUENCE [LARGE SCALE GENOMIC DNA]</scope>
    <source>
        <strain evidence="2 3">KF1</strain>
    </source>
</reference>
<dbReference type="AlphaFoldDB" id="A0A031JR53"/>
<evidence type="ECO:0000256" key="1">
    <source>
        <dbReference type="SAM" id="SignalP"/>
    </source>
</evidence>
<name>A0A031JR53_9SPHN</name>
<gene>
    <name evidence="2" type="ORF">BV97_04172</name>
</gene>
<dbReference type="RefSeq" id="WP_156799949.1">
    <property type="nucleotide sequence ID" value="NZ_CP017076.1"/>
</dbReference>